<dbReference type="InterPro" id="IPR019127">
    <property type="entry name" value="Exosortase"/>
</dbReference>
<dbReference type="Proteomes" id="UP000886069">
    <property type="component" value="Unassembled WGS sequence"/>
</dbReference>
<keyword evidence="7 8" id="KW-0472">Membrane</keyword>
<evidence type="ECO:0008006" key="10">
    <source>
        <dbReference type="Google" id="ProtNLM"/>
    </source>
</evidence>
<proteinExistence type="predicted"/>
<evidence type="ECO:0000313" key="9">
    <source>
        <dbReference type="EMBL" id="HER43176.1"/>
    </source>
</evidence>
<feature type="transmembrane region" description="Helical" evidence="8">
    <location>
        <begin position="25"/>
        <end position="46"/>
    </location>
</feature>
<evidence type="ECO:0000256" key="7">
    <source>
        <dbReference type="ARBA" id="ARBA00023136"/>
    </source>
</evidence>
<keyword evidence="2" id="KW-1003">Cell membrane</keyword>
<evidence type="ECO:0000256" key="3">
    <source>
        <dbReference type="ARBA" id="ARBA00022670"/>
    </source>
</evidence>
<evidence type="ECO:0000256" key="6">
    <source>
        <dbReference type="ARBA" id="ARBA00022989"/>
    </source>
</evidence>
<comment type="caution">
    <text evidence="9">The sequence shown here is derived from an EMBL/GenBank/DDBJ whole genome shotgun (WGS) entry which is preliminary data.</text>
</comment>
<evidence type="ECO:0000256" key="5">
    <source>
        <dbReference type="ARBA" id="ARBA00022801"/>
    </source>
</evidence>
<dbReference type="GO" id="GO:0006508">
    <property type="term" value="P:proteolysis"/>
    <property type="evidence" value="ECO:0007669"/>
    <property type="project" value="UniProtKB-KW"/>
</dbReference>
<dbReference type="EMBL" id="DSEC01000129">
    <property type="protein sequence ID" value="HER43176.1"/>
    <property type="molecule type" value="Genomic_DNA"/>
</dbReference>
<evidence type="ECO:0000256" key="2">
    <source>
        <dbReference type="ARBA" id="ARBA00022475"/>
    </source>
</evidence>
<feature type="transmembrane region" description="Helical" evidence="8">
    <location>
        <begin position="123"/>
        <end position="146"/>
    </location>
</feature>
<dbReference type="GO" id="GO:0008233">
    <property type="term" value="F:peptidase activity"/>
    <property type="evidence" value="ECO:0007669"/>
    <property type="project" value="UniProtKB-KW"/>
</dbReference>
<dbReference type="GO" id="GO:0005886">
    <property type="term" value="C:plasma membrane"/>
    <property type="evidence" value="ECO:0007669"/>
    <property type="project" value="UniProtKB-SubCell"/>
</dbReference>
<keyword evidence="3" id="KW-0645">Protease</keyword>
<sequence>MGQGKKPEGQTRETRRNSRTFRRDFTVFLILFFALWLFSYLLTIRFPGIVARAQLLVAAELDWCLDRLDYLFTRVGSTFTFNTAHGGERLVVIAECTGLYTTIIFYSIILAYPARIREKMIGLLIGIPAIHILNLVRMVVISLVLYHRREMFDFFHGYLWQITFVIFMLMIVIFWMAKIVKPREAE</sequence>
<reference evidence="9" key="1">
    <citation type="journal article" date="2020" name="mSystems">
        <title>Genome- and Community-Level Interaction Insights into Carbon Utilization and Element Cycling Functions of Hydrothermarchaeota in Hydrothermal Sediment.</title>
        <authorList>
            <person name="Zhou Z."/>
            <person name="Liu Y."/>
            <person name="Xu W."/>
            <person name="Pan J."/>
            <person name="Luo Z.H."/>
            <person name="Li M."/>
        </authorList>
    </citation>
    <scope>NUCLEOTIDE SEQUENCE [LARGE SCALE GENOMIC DNA]</scope>
    <source>
        <strain evidence="9">SpSt-1233</strain>
    </source>
</reference>
<evidence type="ECO:0000256" key="8">
    <source>
        <dbReference type="SAM" id="Phobius"/>
    </source>
</evidence>
<dbReference type="NCBIfam" id="TIGR04178">
    <property type="entry name" value="exo_archaeo"/>
    <property type="match status" value="1"/>
</dbReference>
<organism evidence="9">
    <name type="scientific">Eiseniibacteriota bacterium</name>
    <dbReference type="NCBI Taxonomy" id="2212470"/>
    <lineage>
        <taxon>Bacteria</taxon>
        <taxon>Candidatus Eiseniibacteriota</taxon>
    </lineage>
</organism>
<keyword evidence="4 8" id="KW-0812">Transmembrane</keyword>
<comment type="subcellular location">
    <subcellularLocation>
        <location evidence="1">Cell membrane</location>
        <topology evidence="1">Multi-pass membrane protein</topology>
    </subcellularLocation>
</comment>
<accession>A0A7V2ATX8</accession>
<dbReference type="InterPro" id="IPR026392">
    <property type="entry name" value="Exo/Archaeosortase_dom"/>
</dbReference>
<keyword evidence="6 8" id="KW-1133">Transmembrane helix</keyword>
<keyword evidence="5" id="KW-0378">Hydrolase</keyword>
<dbReference type="AlphaFoldDB" id="A0A7V2ATX8"/>
<feature type="transmembrane region" description="Helical" evidence="8">
    <location>
        <begin position="90"/>
        <end position="111"/>
    </location>
</feature>
<name>A0A7V2ATX8_UNCEI</name>
<evidence type="ECO:0000256" key="1">
    <source>
        <dbReference type="ARBA" id="ARBA00004651"/>
    </source>
</evidence>
<evidence type="ECO:0000256" key="4">
    <source>
        <dbReference type="ARBA" id="ARBA00022692"/>
    </source>
</evidence>
<protein>
    <recommendedName>
        <fullName evidence="10">Exosortase H</fullName>
    </recommendedName>
</protein>
<gene>
    <name evidence="9" type="ORF">ENO08_01805</name>
</gene>
<dbReference type="Pfam" id="PF09721">
    <property type="entry name" value="Exosortase_EpsH"/>
    <property type="match status" value="1"/>
</dbReference>
<feature type="transmembrane region" description="Helical" evidence="8">
    <location>
        <begin position="158"/>
        <end position="177"/>
    </location>
</feature>